<evidence type="ECO:0000256" key="1">
    <source>
        <dbReference type="SAM" id="Phobius"/>
    </source>
</evidence>
<proteinExistence type="predicted"/>
<evidence type="ECO:0000313" key="2">
    <source>
        <dbReference type="EMBL" id="QVI62552.1"/>
    </source>
</evidence>
<reference evidence="2 3" key="1">
    <citation type="submission" date="2021-05" db="EMBL/GenBank/DDBJ databases">
        <title>Novel species in genus Cellulomonas.</title>
        <authorList>
            <person name="Zhang G."/>
        </authorList>
    </citation>
    <scope>NUCLEOTIDE SEQUENCE [LARGE SCALE GENOMIC DNA]</scope>
    <source>
        <strain evidence="3">zg-ZUI222</strain>
    </source>
</reference>
<gene>
    <name evidence="2" type="ORF">KG103_00930</name>
</gene>
<dbReference type="EMBL" id="CP074405">
    <property type="protein sequence ID" value="QVI62552.1"/>
    <property type="molecule type" value="Genomic_DNA"/>
</dbReference>
<keyword evidence="3" id="KW-1185">Reference proteome</keyword>
<keyword evidence="1" id="KW-0472">Membrane</keyword>
<dbReference type="Proteomes" id="UP000677804">
    <property type="component" value="Chromosome"/>
</dbReference>
<keyword evidence="1" id="KW-0812">Transmembrane</keyword>
<feature type="transmembrane region" description="Helical" evidence="1">
    <location>
        <begin position="133"/>
        <end position="154"/>
    </location>
</feature>
<accession>A0ABX8D920</accession>
<keyword evidence="1" id="KW-1133">Transmembrane helix</keyword>
<protein>
    <submittedName>
        <fullName evidence="2">Uncharacterized protein</fullName>
    </submittedName>
</protein>
<evidence type="ECO:0000313" key="3">
    <source>
        <dbReference type="Proteomes" id="UP000677804"/>
    </source>
</evidence>
<sequence>MTRRTATVQPGDGHALTPYRPWQLLTRSLFHLHLTDPAGAPRTWSVDVRHGGDDDGEVRAELYLDGLRHATATLPAAFPVPDGAIEVATSGYGLRRIHHVRHDGSVRQLVPDPASAEGWRARLDRNHPALSRALALASVSVLLVALVLGAPQIVEQLTAIPPVAQVIGPWTGPFRLPETANIALVVATIAASTERALRLRYSRILDGGFFSGGE</sequence>
<dbReference type="RefSeq" id="WP_207340213.1">
    <property type="nucleotide sequence ID" value="NZ_CP074405.1"/>
</dbReference>
<organism evidence="2 3">
    <name type="scientific">Cellulomonas wangleii</name>
    <dbReference type="NCBI Taxonomy" id="2816956"/>
    <lineage>
        <taxon>Bacteria</taxon>
        <taxon>Bacillati</taxon>
        <taxon>Actinomycetota</taxon>
        <taxon>Actinomycetes</taxon>
        <taxon>Micrococcales</taxon>
        <taxon>Cellulomonadaceae</taxon>
        <taxon>Cellulomonas</taxon>
    </lineage>
</organism>
<name>A0ABX8D920_9CELL</name>